<name>A0AAW9A4U1_9BACL</name>
<dbReference type="AlphaFoldDB" id="A0AAW9A4U1"/>
<sequence>MKIVIRTVILLLIMNFSLLYMHYSQMADANGTMEQVMTYSEEIEVINRTDALFVRHHFRNLNSNRYEIIWPEGSEDISCYSEVDSSCERINENVSAILEGEINHQSISYNIPKSETMAVRKLWRSPFATLKGATPDTTMLHITDETGINGIWISGLKLVGTKKTEMIDYSLYKGNGQVTDLYWQQKALPLAYKGSNLSILGQSVNEELATQLNDQLGKMNATHLVLAVDPEGESLHSDRFVIAHLGFPESTDAVLDRGVHSQYFFPEGEQLTADLIVSILIDKPIGNQRSTEAFEMLKKSLRTSQLEELKTHLADLRGTSVDAAALDRLIGEVNGLRTTFVQKNREGNYPLLFEETKTIHLNGKAQEDLRAVVVNNRTLYPAMEILTQSGYTLLITDQSIYIENDAEKIRFSLLDPFYVLNERRYTFRDSPFELIDNEYYFEEDTLRRLFHLSIQKNQEAIFITTLTGGGIE</sequence>
<accession>A0AAW9A4U1</accession>
<evidence type="ECO:0000313" key="2">
    <source>
        <dbReference type="Proteomes" id="UP001271648"/>
    </source>
</evidence>
<comment type="caution">
    <text evidence="1">The sequence shown here is derived from an EMBL/GenBank/DDBJ whole genome shotgun (WGS) entry which is preliminary data.</text>
</comment>
<reference evidence="1 2" key="1">
    <citation type="submission" date="2023-06" db="EMBL/GenBank/DDBJ databases">
        <title>Sporosarcina sp. nov., isolated from Korean traditional fermented seafood 'Jeotgal'.</title>
        <authorList>
            <person name="Yang A.I."/>
            <person name="Shin N.-R."/>
        </authorList>
    </citation>
    <scope>NUCLEOTIDE SEQUENCE [LARGE SCALE GENOMIC DNA]</scope>
    <source>
        <strain evidence="1 2">KCTC43456</strain>
    </source>
</reference>
<gene>
    <name evidence="1" type="ORF">QTL97_02645</name>
</gene>
<evidence type="ECO:0008006" key="3">
    <source>
        <dbReference type="Google" id="ProtNLM"/>
    </source>
</evidence>
<protein>
    <recommendedName>
        <fullName evidence="3">Copper amine oxidase-like N-terminal domain-containing protein</fullName>
    </recommendedName>
</protein>
<dbReference type="EMBL" id="JAUBDJ010000001">
    <property type="protein sequence ID" value="MDW0115839.1"/>
    <property type="molecule type" value="Genomic_DNA"/>
</dbReference>
<evidence type="ECO:0000313" key="1">
    <source>
        <dbReference type="EMBL" id="MDW0115839.1"/>
    </source>
</evidence>
<organism evidence="1 2">
    <name type="scientific">Sporosarcina thermotolerans</name>
    <dbReference type="NCBI Taxonomy" id="633404"/>
    <lineage>
        <taxon>Bacteria</taxon>
        <taxon>Bacillati</taxon>
        <taxon>Bacillota</taxon>
        <taxon>Bacilli</taxon>
        <taxon>Bacillales</taxon>
        <taxon>Caryophanaceae</taxon>
        <taxon>Sporosarcina</taxon>
    </lineage>
</organism>
<keyword evidence="2" id="KW-1185">Reference proteome</keyword>
<dbReference type="RefSeq" id="WP_317940149.1">
    <property type="nucleotide sequence ID" value="NZ_JAUBDJ010000001.1"/>
</dbReference>
<dbReference type="Proteomes" id="UP001271648">
    <property type="component" value="Unassembled WGS sequence"/>
</dbReference>
<proteinExistence type="predicted"/>